<keyword evidence="2" id="KW-1185">Reference proteome</keyword>
<accession>A0ABQ5R3C5</accession>
<dbReference type="Proteomes" id="UP001144280">
    <property type="component" value="Unassembled WGS sequence"/>
</dbReference>
<evidence type="ECO:0000313" key="2">
    <source>
        <dbReference type="Proteomes" id="UP001144280"/>
    </source>
</evidence>
<dbReference type="RefSeq" id="WP_281900620.1">
    <property type="nucleotide sequence ID" value="NZ_BSDI01000032.1"/>
</dbReference>
<organism evidence="1 2">
    <name type="scientific">Phytohabitans aurantiacus</name>
    <dbReference type="NCBI Taxonomy" id="3016789"/>
    <lineage>
        <taxon>Bacteria</taxon>
        <taxon>Bacillati</taxon>
        <taxon>Actinomycetota</taxon>
        <taxon>Actinomycetes</taxon>
        <taxon>Micromonosporales</taxon>
        <taxon>Micromonosporaceae</taxon>
    </lineage>
</organism>
<reference evidence="1" key="1">
    <citation type="submission" date="2022-12" db="EMBL/GenBank/DDBJ databases">
        <title>New Phytohabitans aurantiacus sp. RD004123 nov., an actinomycete isolated from soil.</title>
        <authorList>
            <person name="Triningsih D.W."/>
            <person name="Harunari E."/>
            <person name="Igarashi Y."/>
        </authorList>
    </citation>
    <scope>NUCLEOTIDE SEQUENCE</scope>
    <source>
        <strain evidence="1">RD004123</strain>
    </source>
</reference>
<protein>
    <recommendedName>
        <fullName evidence="3">Winged helix DNA-binding domain-containing protein</fullName>
    </recommendedName>
</protein>
<evidence type="ECO:0000313" key="1">
    <source>
        <dbReference type="EMBL" id="GLI00372.1"/>
    </source>
</evidence>
<name>A0ABQ5R3C5_9ACTN</name>
<evidence type="ECO:0008006" key="3">
    <source>
        <dbReference type="Google" id="ProtNLM"/>
    </source>
</evidence>
<gene>
    <name evidence="1" type="ORF">Pa4123_56480</name>
</gene>
<dbReference type="EMBL" id="BSDI01000032">
    <property type="protein sequence ID" value="GLI00372.1"/>
    <property type="molecule type" value="Genomic_DNA"/>
</dbReference>
<sequence>MAEAREVPNAHLEKVRGLALKKKEHRDPLQKAGLINVRQARRGGPVSIELTDKGWRRAIDEFGKPVPQRAGSAGAALYAMLEKVGQFLDRSGTAAADFFTTPAEVDVEPDLEARIRKAYGELAPRAGEWITLDKLRRSLGSLPRAEVDNALMRLHGAPDVRLVPESNQKVLTDAERAAAISIGNQDKHLIAIGV</sequence>
<comment type="caution">
    <text evidence="1">The sequence shown here is derived from an EMBL/GenBank/DDBJ whole genome shotgun (WGS) entry which is preliminary data.</text>
</comment>
<proteinExistence type="predicted"/>